<keyword evidence="6" id="KW-0862">Zinc</keyword>
<keyword evidence="4" id="KW-0479">Metal-binding</keyword>
<evidence type="ECO:0000256" key="3">
    <source>
        <dbReference type="ARBA" id="ARBA00012784"/>
    </source>
</evidence>
<dbReference type="Gene3D" id="3.20.20.140">
    <property type="entry name" value="Metal-dependent hydrolases"/>
    <property type="match status" value="1"/>
</dbReference>
<evidence type="ECO:0000256" key="4">
    <source>
        <dbReference type="ARBA" id="ARBA00022723"/>
    </source>
</evidence>
<dbReference type="RefSeq" id="WP_236339183.1">
    <property type="nucleotide sequence ID" value="NZ_CAKMMF010000004.1"/>
</dbReference>
<dbReference type="PANTHER" id="PTHR11409:SF43">
    <property type="entry name" value="ADENOSINE DEAMINASE"/>
    <property type="match status" value="1"/>
</dbReference>
<reference evidence="8" key="1">
    <citation type="submission" date="2022-01" db="EMBL/GenBank/DDBJ databases">
        <authorList>
            <person name="Criscuolo A."/>
        </authorList>
    </citation>
    <scope>NUCLEOTIDE SEQUENCE</scope>
    <source>
        <strain evidence="8">CIP111893</strain>
    </source>
</reference>
<evidence type="ECO:0000256" key="2">
    <source>
        <dbReference type="ARBA" id="ARBA00006676"/>
    </source>
</evidence>
<dbReference type="InterPro" id="IPR001365">
    <property type="entry name" value="A_deaminase_dom"/>
</dbReference>
<organism evidence="8 9">
    <name type="scientific">Paenibacillus plantiphilus</name>
    <dbReference type="NCBI Taxonomy" id="2905650"/>
    <lineage>
        <taxon>Bacteria</taxon>
        <taxon>Bacillati</taxon>
        <taxon>Bacillota</taxon>
        <taxon>Bacilli</taxon>
        <taxon>Bacillales</taxon>
        <taxon>Paenibacillaceae</taxon>
        <taxon>Paenibacillus</taxon>
    </lineage>
</organism>
<dbReference type="InterPro" id="IPR032466">
    <property type="entry name" value="Metal_Hydrolase"/>
</dbReference>
<keyword evidence="9" id="KW-1185">Reference proteome</keyword>
<sequence>MTGSLPNDRLIKEMPKIDLHVHLDGSVKPATVLELAARQGLPLPAGDEAGLRPFMQVEEGQCGSLRQYLGTFGFVLQFLQTAEALEQAACEVVEQASGHNCKYVEVRFGPQLHLHNGLSLDEAIAHVIIGLKRGEQLYGVKARAIAICMRHHSFAVNSEVIEAAARFLGKGLVAVDLAGDEAAFPAAAFRELFEIARQRKLPVTIHAGEAAGPDNIYEAIMNLGATRIGHGISLREDPAVLALVKERGITLEMCPMSNIQTRAVTGWSSYPVRHYYEQGIAVTIHTDNMTVSDTNLTKEYGILADIFHFTASELAAIVMNGVEAAFLPDAEKQLLKQAYIRDFHALGIDVQHAQT</sequence>
<dbReference type="EMBL" id="CAKMMF010000004">
    <property type="protein sequence ID" value="CAH1197639.1"/>
    <property type="molecule type" value="Genomic_DNA"/>
</dbReference>
<protein>
    <recommendedName>
        <fullName evidence="3">adenosine deaminase</fullName>
        <ecNumber evidence="3">3.5.4.4</ecNumber>
    </recommendedName>
</protein>
<dbReference type="EC" id="3.5.4.4" evidence="3"/>
<dbReference type="PANTHER" id="PTHR11409">
    <property type="entry name" value="ADENOSINE DEAMINASE"/>
    <property type="match status" value="1"/>
</dbReference>
<dbReference type="Proteomes" id="UP000838686">
    <property type="component" value="Unassembled WGS sequence"/>
</dbReference>
<evidence type="ECO:0000313" key="9">
    <source>
        <dbReference type="Proteomes" id="UP000838686"/>
    </source>
</evidence>
<proteinExistence type="inferred from homology"/>
<dbReference type="InterPro" id="IPR006330">
    <property type="entry name" value="Ado/ade_deaminase"/>
</dbReference>
<evidence type="ECO:0000256" key="1">
    <source>
        <dbReference type="ARBA" id="ARBA00001947"/>
    </source>
</evidence>
<dbReference type="GO" id="GO:0016787">
    <property type="term" value="F:hydrolase activity"/>
    <property type="evidence" value="ECO:0007669"/>
    <property type="project" value="UniProtKB-KW"/>
</dbReference>
<comment type="caution">
    <text evidence="8">The sequence shown here is derived from an EMBL/GenBank/DDBJ whole genome shotgun (WGS) entry which is preliminary data.</text>
</comment>
<feature type="domain" description="Adenosine deaminase" evidence="7">
    <location>
        <begin position="15"/>
        <end position="336"/>
    </location>
</feature>
<dbReference type="NCBIfam" id="TIGR01430">
    <property type="entry name" value="aden_deam"/>
    <property type="match status" value="1"/>
</dbReference>
<evidence type="ECO:0000259" key="7">
    <source>
        <dbReference type="Pfam" id="PF00962"/>
    </source>
</evidence>
<accession>A0ABN8GB33</accession>
<dbReference type="CDD" id="cd01320">
    <property type="entry name" value="ADA"/>
    <property type="match status" value="1"/>
</dbReference>
<dbReference type="SUPFAM" id="SSF51556">
    <property type="entry name" value="Metallo-dependent hydrolases"/>
    <property type="match status" value="1"/>
</dbReference>
<name>A0ABN8GB33_9BACL</name>
<evidence type="ECO:0000256" key="5">
    <source>
        <dbReference type="ARBA" id="ARBA00022801"/>
    </source>
</evidence>
<keyword evidence="5 8" id="KW-0378">Hydrolase</keyword>
<dbReference type="Pfam" id="PF00962">
    <property type="entry name" value="A_deaminase"/>
    <property type="match status" value="1"/>
</dbReference>
<evidence type="ECO:0000256" key="6">
    <source>
        <dbReference type="ARBA" id="ARBA00022833"/>
    </source>
</evidence>
<comment type="cofactor">
    <cofactor evidence="1">
        <name>Zn(2+)</name>
        <dbReference type="ChEBI" id="CHEBI:29105"/>
    </cofactor>
</comment>
<comment type="similarity">
    <text evidence="2">Belongs to the metallo-dependent hydrolases superfamily. Adenosine and AMP deaminases family.</text>
</comment>
<evidence type="ECO:0000313" key="8">
    <source>
        <dbReference type="EMBL" id="CAH1197639.1"/>
    </source>
</evidence>
<gene>
    <name evidence="8" type="primary">add</name>
    <name evidence="8" type="ORF">PAECIP111893_00859</name>
</gene>